<dbReference type="PANTHER" id="PTHR33751:SF11">
    <property type="entry name" value="BLL4483 PROTEIN"/>
    <property type="match status" value="1"/>
</dbReference>
<dbReference type="InterPro" id="IPR009056">
    <property type="entry name" value="Cyt_c-like_dom"/>
</dbReference>
<dbReference type="InterPro" id="IPR036909">
    <property type="entry name" value="Cyt_c-like_dom_sf"/>
</dbReference>
<dbReference type="PIRSF" id="PIRSF000005">
    <property type="entry name" value="Cytochrome_c4"/>
    <property type="match status" value="1"/>
</dbReference>
<keyword evidence="2 4" id="KW-0479">Metal-binding</keyword>
<evidence type="ECO:0000256" key="4">
    <source>
        <dbReference type="PROSITE-ProRule" id="PRU00433"/>
    </source>
</evidence>
<keyword evidence="1 4" id="KW-0349">Heme</keyword>
<reference evidence="7 8" key="1">
    <citation type="submission" date="2020-08" db="EMBL/GenBank/DDBJ databases">
        <title>Novel species isolated from subtropical streams in China.</title>
        <authorList>
            <person name="Lu H."/>
        </authorList>
    </citation>
    <scope>NUCLEOTIDE SEQUENCE [LARGE SCALE GENOMIC DNA]</scope>
    <source>
        <strain evidence="7 8">KACC 16656</strain>
    </source>
</reference>
<dbReference type="PANTHER" id="PTHR33751">
    <property type="entry name" value="CBB3-TYPE CYTOCHROME C OXIDASE SUBUNIT FIXP"/>
    <property type="match status" value="1"/>
</dbReference>
<dbReference type="PROSITE" id="PS51007">
    <property type="entry name" value="CYTC"/>
    <property type="match status" value="2"/>
</dbReference>
<protein>
    <submittedName>
        <fullName evidence="7">C-type cytochrome</fullName>
    </submittedName>
</protein>
<evidence type="ECO:0000256" key="3">
    <source>
        <dbReference type="ARBA" id="ARBA00023004"/>
    </source>
</evidence>
<organism evidence="7 8">
    <name type="scientific">Undibacterium seohonense</name>
    <dbReference type="NCBI Taxonomy" id="1344950"/>
    <lineage>
        <taxon>Bacteria</taxon>
        <taxon>Pseudomonadati</taxon>
        <taxon>Pseudomonadota</taxon>
        <taxon>Betaproteobacteria</taxon>
        <taxon>Burkholderiales</taxon>
        <taxon>Oxalobacteraceae</taxon>
        <taxon>Undibacterium</taxon>
    </lineage>
</organism>
<sequence length="240" mass="25613">MLKNVHATLLGSLFVASVAIVLGSMTTANAQTIPDTLQQRVKACVACHGQEGRATTDGFYPRIAGKPAGYLLNQLRNFREGKRVYPMMTYMVAHLNDAYLQEIANYFSELNPPYAAPQANAASADMLARGRDLVKLGDTNKKLPACIACHGDKMTGLAPFIPGLLGLPRDYLVAQLGAWQTGSRHAAAPDCMQSVAKQLDANDIAAVSAWLAMQTLPAQTKAPEQPTGFTLPVACGSVKP</sequence>
<keyword evidence="5" id="KW-0732">Signal</keyword>
<evidence type="ECO:0000259" key="6">
    <source>
        <dbReference type="PROSITE" id="PS51007"/>
    </source>
</evidence>
<comment type="caution">
    <text evidence="7">The sequence shown here is derived from an EMBL/GenBank/DDBJ whole genome shotgun (WGS) entry which is preliminary data.</text>
</comment>
<dbReference type="Gene3D" id="1.10.760.10">
    <property type="entry name" value="Cytochrome c-like domain"/>
    <property type="match status" value="2"/>
</dbReference>
<dbReference type="InterPro" id="IPR050597">
    <property type="entry name" value="Cytochrome_c_Oxidase_Subunit"/>
</dbReference>
<gene>
    <name evidence="7" type="ORF">H8K52_08740</name>
</gene>
<feature type="chain" id="PRO_5046343762" evidence="5">
    <location>
        <begin position="31"/>
        <end position="240"/>
    </location>
</feature>
<accession>A0ABR6X465</accession>
<proteinExistence type="predicted"/>
<evidence type="ECO:0000256" key="2">
    <source>
        <dbReference type="ARBA" id="ARBA00022723"/>
    </source>
</evidence>
<evidence type="ECO:0000256" key="1">
    <source>
        <dbReference type="ARBA" id="ARBA00022617"/>
    </source>
</evidence>
<dbReference type="RefSeq" id="WP_186922511.1">
    <property type="nucleotide sequence ID" value="NZ_JACOFW010000007.1"/>
</dbReference>
<dbReference type="Pfam" id="PF00034">
    <property type="entry name" value="Cytochrom_C"/>
    <property type="match status" value="1"/>
</dbReference>
<evidence type="ECO:0000256" key="5">
    <source>
        <dbReference type="SAM" id="SignalP"/>
    </source>
</evidence>
<keyword evidence="8" id="KW-1185">Reference proteome</keyword>
<dbReference type="SUPFAM" id="SSF46626">
    <property type="entry name" value="Cytochrome c"/>
    <property type="match status" value="2"/>
</dbReference>
<evidence type="ECO:0000313" key="8">
    <source>
        <dbReference type="Proteomes" id="UP000648257"/>
    </source>
</evidence>
<dbReference type="EMBL" id="JACOFW010000007">
    <property type="protein sequence ID" value="MBC3807428.1"/>
    <property type="molecule type" value="Genomic_DNA"/>
</dbReference>
<feature type="signal peptide" evidence="5">
    <location>
        <begin position="1"/>
        <end position="30"/>
    </location>
</feature>
<dbReference type="Proteomes" id="UP000648257">
    <property type="component" value="Unassembled WGS sequence"/>
</dbReference>
<evidence type="ECO:0000313" key="7">
    <source>
        <dbReference type="EMBL" id="MBC3807428.1"/>
    </source>
</evidence>
<dbReference type="InterPro" id="IPR024167">
    <property type="entry name" value="Cytochrome_c4-like"/>
</dbReference>
<feature type="domain" description="Cytochrome c" evidence="6">
    <location>
        <begin position="125"/>
        <end position="215"/>
    </location>
</feature>
<feature type="domain" description="Cytochrome c" evidence="6">
    <location>
        <begin position="28"/>
        <end position="111"/>
    </location>
</feature>
<keyword evidence="3 4" id="KW-0408">Iron</keyword>
<name>A0ABR6X465_9BURK</name>